<dbReference type="InterPro" id="IPR050925">
    <property type="entry name" value="Rhomboid_protease_S54"/>
</dbReference>
<organism evidence="10 11">
    <name type="scientific">Sphaerulina musiva (strain SO2202)</name>
    <name type="common">Poplar stem canker fungus</name>
    <name type="synonym">Septoria musiva</name>
    <dbReference type="NCBI Taxonomy" id="692275"/>
    <lineage>
        <taxon>Eukaryota</taxon>
        <taxon>Fungi</taxon>
        <taxon>Dikarya</taxon>
        <taxon>Ascomycota</taxon>
        <taxon>Pezizomycotina</taxon>
        <taxon>Dothideomycetes</taxon>
        <taxon>Dothideomycetidae</taxon>
        <taxon>Mycosphaerellales</taxon>
        <taxon>Mycosphaerellaceae</taxon>
        <taxon>Sphaerulina</taxon>
    </lineage>
</organism>
<dbReference type="EMBL" id="KB456260">
    <property type="protein sequence ID" value="EMF17526.1"/>
    <property type="molecule type" value="Genomic_DNA"/>
</dbReference>
<feature type="region of interest" description="Disordered" evidence="7">
    <location>
        <begin position="101"/>
        <end position="138"/>
    </location>
</feature>
<dbReference type="AlphaFoldDB" id="N1QJW3"/>
<dbReference type="InterPro" id="IPR035952">
    <property type="entry name" value="Rhomboid-like_sf"/>
</dbReference>
<sequence>MSNMKVWTSIACSLPRRQHSQGRASPLLQLFNGYAKSQSTRTFAQWSIEALSNTRRYRYDKRRDLTALSRPATAAFSTPSCLAARPNGQTSRKKVANLRLAAAPPRQTKADTVKAAAATSDAKLEPAPTTASHTEGVEREPLTWRDYDPEGGMPLPGGERSQSEINAIFNGRDVDVDTGNYILSVMHWRRMSGALIDVGLDFPSESGVTREQALLGLEFLRSQLPNVDEADNGSQWAQEEEQRLRDELAARAVKLGLYKPTSEDLAKEEYEEELEMSDQGTEAGRSRSGESVLQANVKANKAAHEKFKREREAANEKATANALASARGPLELAGGVQRDVSNLNLTTQAPYKGPFGITIRPPPSQAFLDKPREKAQWIKYYEDQAMIIKDNATPQISTLARLGPAFLVFLSVLVGCWFLHQNYTPPPTSARLWPETPPAIATLWAITGLLVATFCLGRIPQLYRSYSKYGACVPAYPYAFSIIGCMFRHDKVVHLASNLLTLWLFGVFLHEDVGRGTFLAIYLASGVTGSYSALLYNVLRKQWMVYVFGSSGSVLGVTAAACTLRPTGSITVFGYTVPVYAWMYLAFIGVMEVTAAIKAAKTTIDHAGHVGGIIAGGASALALRYQNAAAQNKPTEGGDGSTGQMMKRDLKEVADELKREAKAAL</sequence>
<keyword evidence="6 8" id="KW-0472">Membrane</keyword>
<name>N1QJW3_SPHMS</name>
<reference evidence="10 11" key="1">
    <citation type="journal article" date="2012" name="PLoS Pathog.">
        <title>Diverse lifestyles and strategies of plant pathogenesis encoded in the genomes of eighteen Dothideomycetes fungi.</title>
        <authorList>
            <person name="Ohm R.A."/>
            <person name="Feau N."/>
            <person name="Henrissat B."/>
            <person name="Schoch C.L."/>
            <person name="Horwitz B.A."/>
            <person name="Barry K.W."/>
            <person name="Condon B.J."/>
            <person name="Copeland A.C."/>
            <person name="Dhillon B."/>
            <person name="Glaser F."/>
            <person name="Hesse C.N."/>
            <person name="Kosti I."/>
            <person name="LaButti K."/>
            <person name="Lindquist E.A."/>
            <person name="Lucas S."/>
            <person name="Salamov A.A."/>
            <person name="Bradshaw R.E."/>
            <person name="Ciuffetti L."/>
            <person name="Hamelin R.C."/>
            <person name="Kema G.H.J."/>
            <person name="Lawrence C."/>
            <person name="Scott J.A."/>
            <person name="Spatafora J.W."/>
            <person name="Turgeon B.G."/>
            <person name="de Wit P.J.G.M."/>
            <person name="Zhong S."/>
            <person name="Goodwin S.B."/>
            <person name="Grigoriev I.V."/>
        </authorList>
    </citation>
    <scope>NUCLEOTIDE SEQUENCE [LARGE SCALE GENOMIC DNA]</scope>
    <source>
        <strain evidence="10 11">SO2202</strain>
    </source>
</reference>
<keyword evidence="11" id="KW-1185">Reference proteome</keyword>
<dbReference type="GO" id="GO:0004252">
    <property type="term" value="F:serine-type endopeptidase activity"/>
    <property type="evidence" value="ECO:0007669"/>
    <property type="project" value="InterPro"/>
</dbReference>
<dbReference type="eggNOG" id="KOG2980">
    <property type="taxonomic scope" value="Eukaryota"/>
</dbReference>
<dbReference type="Gene3D" id="1.20.1540.10">
    <property type="entry name" value="Rhomboid-like"/>
    <property type="match status" value="1"/>
</dbReference>
<dbReference type="InterPro" id="IPR022764">
    <property type="entry name" value="Peptidase_S54_rhomboid_dom"/>
</dbReference>
<evidence type="ECO:0000256" key="6">
    <source>
        <dbReference type="ARBA" id="ARBA00023136"/>
    </source>
</evidence>
<dbReference type="RefSeq" id="XP_016765647.1">
    <property type="nucleotide sequence ID" value="XM_016903705.1"/>
</dbReference>
<dbReference type="OMA" id="PAWRMLN"/>
<accession>N1QJW3</accession>
<evidence type="ECO:0000256" key="2">
    <source>
        <dbReference type="ARBA" id="ARBA00009045"/>
    </source>
</evidence>
<comment type="subcellular location">
    <subcellularLocation>
        <location evidence="1">Membrane</location>
        <topology evidence="1">Multi-pass membrane protein</topology>
    </subcellularLocation>
</comment>
<keyword evidence="5 8" id="KW-1133">Transmembrane helix</keyword>
<feature type="transmembrane region" description="Helical" evidence="8">
    <location>
        <begin position="572"/>
        <end position="591"/>
    </location>
</feature>
<dbReference type="Pfam" id="PF01694">
    <property type="entry name" value="Rhomboid"/>
    <property type="match status" value="1"/>
</dbReference>
<dbReference type="Proteomes" id="UP000016931">
    <property type="component" value="Unassembled WGS sequence"/>
</dbReference>
<evidence type="ECO:0000256" key="7">
    <source>
        <dbReference type="SAM" id="MobiDB-lite"/>
    </source>
</evidence>
<evidence type="ECO:0000313" key="11">
    <source>
        <dbReference type="Proteomes" id="UP000016931"/>
    </source>
</evidence>
<evidence type="ECO:0000256" key="3">
    <source>
        <dbReference type="ARBA" id="ARBA00022692"/>
    </source>
</evidence>
<feature type="transmembrane region" description="Helical" evidence="8">
    <location>
        <begin position="440"/>
        <end position="459"/>
    </location>
</feature>
<dbReference type="GeneID" id="27900842"/>
<dbReference type="GO" id="GO:0006465">
    <property type="term" value="P:signal peptide processing"/>
    <property type="evidence" value="ECO:0007669"/>
    <property type="project" value="TreeGrafter"/>
</dbReference>
<keyword evidence="3 8" id="KW-0812">Transmembrane</keyword>
<keyword evidence="4" id="KW-0378">Hydrolase</keyword>
<evidence type="ECO:0000256" key="4">
    <source>
        <dbReference type="ARBA" id="ARBA00022801"/>
    </source>
</evidence>
<comment type="similarity">
    <text evidence="2">Belongs to the peptidase S54 family.</text>
</comment>
<dbReference type="SUPFAM" id="SSF144091">
    <property type="entry name" value="Rhomboid-like"/>
    <property type="match status" value="1"/>
</dbReference>
<feature type="transmembrane region" description="Helical" evidence="8">
    <location>
        <begin position="516"/>
        <end position="536"/>
    </location>
</feature>
<protein>
    <recommendedName>
        <fullName evidence="9">Peptidase S54 rhomboid domain-containing protein</fullName>
    </recommendedName>
</protein>
<feature type="transmembrane region" description="Helical" evidence="8">
    <location>
        <begin position="543"/>
        <end position="566"/>
    </location>
</feature>
<proteinExistence type="inferred from homology"/>
<dbReference type="PANTHER" id="PTHR43731">
    <property type="entry name" value="RHOMBOID PROTEASE"/>
    <property type="match status" value="1"/>
</dbReference>
<feature type="transmembrane region" description="Helical" evidence="8">
    <location>
        <begin position="399"/>
        <end position="420"/>
    </location>
</feature>
<feature type="region of interest" description="Disordered" evidence="7">
    <location>
        <begin position="264"/>
        <end position="291"/>
    </location>
</feature>
<gene>
    <name evidence="10" type="ORF">SEPMUDRAFT_146522</name>
</gene>
<feature type="transmembrane region" description="Helical" evidence="8">
    <location>
        <begin position="492"/>
        <end position="510"/>
    </location>
</feature>
<dbReference type="OrthoDB" id="10260614at2759"/>
<dbReference type="PANTHER" id="PTHR43731:SF14">
    <property type="entry name" value="PRESENILIN-ASSOCIATED RHOMBOID-LIKE PROTEIN, MITOCHONDRIAL"/>
    <property type="match status" value="1"/>
</dbReference>
<evidence type="ECO:0000256" key="8">
    <source>
        <dbReference type="SAM" id="Phobius"/>
    </source>
</evidence>
<dbReference type="HOGENOM" id="CLU_026938_0_0_1"/>
<dbReference type="STRING" id="692275.N1QJW3"/>
<feature type="domain" description="Peptidase S54 rhomboid" evidence="9">
    <location>
        <begin position="481"/>
        <end position="624"/>
    </location>
</feature>
<evidence type="ECO:0000313" key="10">
    <source>
        <dbReference type="EMBL" id="EMF17526.1"/>
    </source>
</evidence>
<evidence type="ECO:0000256" key="1">
    <source>
        <dbReference type="ARBA" id="ARBA00004141"/>
    </source>
</evidence>
<evidence type="ECO:0000259" key="9">
    <source>
        <dbReference type="Pfam" id="PF01694"/>
    </source>
</evidence>
<evidence type="ECO:0000256" key="5">
    <source>
        <dbReference type="ARBA" id="ARBA00022989"/>
    </source>
</evidence>
<dbReference type="GO" id="GO:0016020">
    <property type="term" value="C:membrane"/>
    <property type="evidence" value="ECO:0007669"/>
    <property type="project" value="UniProtKB-SubCell"/>
</dbReference>